<sequence>MILKIIGAGVVLLGLAMLIFAGMAYFELHGAATSENAPTADSMPLTKIVGPEFFAPGNSGTKPAELARKTFNRIYIIAGGGTISAISGVLIIAVPQGRRKNNGAS</sequence>
<dbReference type="AlphaFoldDB" id="F0SQE0"/>
<keyword evidence="1" id="KW-0812">Transmembrane</keyword>
<evidence type="ECO:0000313" key="3">
    <source>
        <dbReference type="Proteomes" id="UP000006860"/>
    </source>
</evidence>
<accession>F0SQE0</accession>
<dbReference type="OrthoDB" id="9942618at2"/>
<protein>
    <submittedName>
        <fullName evidence="2">Uncharacterized protein</fullName>
    </submittedName>
</protein>
<keyword evidence="3" id="KW-1185">Reference proteome</keyword>
<evidence type="ECO:0000256" key="1">
    <source>
        <dbReference type="SAM" id="Phobius"/>
    </source>
</evidence>
<keyword evidence="1" id="KW-0472">Membrane</keyword>
<name>F0SQE0_RUBBR</name>
<dbReference type="RefSeq" id="WP_013631023.1">
    <property type="nucleotide sequence ID" value="NC_015174.1"/>
</dbReference>
<dbReference type="KEGG" id="pbs:Plabr_4748"/>
<reference evidence="3" key="1">
    <citation type="submission" date="2011-02" db="EMBL/GenBank/DDBJ databases">
        <title>The complete genome of Planctomyces brasiliensis DSM 5305.</title>
        <authorList>
            <person name="Lucas S."/>
            <person name="Copeland A."/>
            <person name="Lapidus A."/>
            <person name="Bruce D."/>
            <person name="Goodwin L."/>
            <person name="Pitluck S."/>
            <person name="Kyrpides N."/>
            <person name="Mavromatis K."/>
            <person name="Pagani I."/>
            <person name="Ivanova N."/>
            <person name="Ovchinnikova G."/>
            <person name="Lu M."/>
            <person name="Detter J.C."/>
            <person name="Han C."/>
            <person name="Land M."/>
            <person name="Hauser L."/>
            <person name="Markowitz V."/>
            <person name="Cheng J.-F."/>
            <person name="Hugenholtz P."/>
            <person name="Woyke T."/>
            <person name="Wu D."/>
            <person name="Tindall B."/>
            <person name="Pomrenke H.G."/>
            <person name="Brambilla E."/>
            <person name="Klenk H.-P."/>
            <person name="Eisen J.A."/>
        </authorList>
    </citation>
    <scope>NUCLEOTIDE SEQUENCE [LARGE SCALE GENOMIC DNA]</scope>
    <source>
        <strain evidence="3">ATCC 49424 / DSM 5305 / JCM 21570 / NBRC 103401 / IFAM 1448</strain>
    </source>
</reference>
<evidence type="ECO:0000313" key="2">
    <source>
        <dbReference type="EMBL" id="ADY62319.1"/>
    </source>
</evidence>
<feature type="transmembrane region" description="Helical" evidence="1">
    <location>
        <begin position="5"/>
        <end position="26"/>
    </location>
</feature>
<proteinExistence type="predicted"/>
<dbReference type="EMBL" id="CP002546">
    <property type="protein sequence ID" value="ADY62319.1"/>
    <property type="molecule type" value="Genomic_DNA"/>
</dbReference>
<keyword evidence="1" id="KW-1133">Transmembrane helix</keyword>
<organism evidence="2 3">
    <name type="scientific">Rubinisphaera brasiliensis (strain ATCC 49424 / DSM 5305 / JCM 21570 / IAM 15109 / NBRC 103401 / IFAM 1448)</name>
    <name type="common">Planctomyces brasiliensis</name>
    <dbReference type="NCBI Taxonomy" id="756272"/>
    <lineage>
        <taxon>Bacteria</taxon>
        <taxon>Pseudomonadati</taxon>
        <taxon>Planctomycetota</taxon>
        <taxon>Planctomycetia</taxon>
        <taxon>Planctomycetales</taxon>
        <taxon>Planctomycetaceae</taxon>
        <taxon>Rubinisphaera</taxon>
    </lineage>
</organism>
<dbReference type="HOGENOM" id="CLU_2234583_0_0_0"/>
<gene>
    <name evidence="2" type="ordered locus">Plabr_4748</name>
</gene>
<dbReference type="Proteomes" id="UP000006860">
    <property type="component" value="Chromosome"/>
</dbReference>
<feature type="transmembrane region" description="Helical" evidence="1">
    <location>
        <begin position="74"/>
        <end position="94"/>
    </location>
</feature>